<evidence type="ECO:0000313" key="2">
    <source>
        <dbReference type="Proteomes" id="UP001152523"/>
    </source>
</evidence>
<comment type="caution">
    <text evidence="1">The sequence shown here is derived from an EMBL/GenBank/DDBJ whole genome shotgun (WGS) entry which is preliminary data.</text>
</comment>
<accession>A0AAV0C7P4</accession>
<dbReference type="AlphaFoldDB" id="A0AAV0C7P4"/>
<sequence length="194" mass="21674">MIQSKGAKTPMVSTCKLTNEGSNYLPNPSHYRSIVGVLQYATLTRPEICYAVNKVCQFMAAPLEEHWQAVKHMLRYLSGTITHGLIIKPFPLKTMSLSISAFCDADWASDPTDRKSTSGSCVFLGSNIISWWSRKQLCVARSSTEAEYRILAYTAAELLWIQFLLKELQVPFAIPSDNLSTVQLCSQSCLTLQN</sequence>
<dbReference type="PANTHER" id="PTHR11439">
    <property type="entry name" value="GAG-POL-RELATED RETROTRANSPOSON"/>
    <property type="match status" value="1"/>
</dbReference>
<evidence type="ECO:0008006" key="3">
    <source>
        <dbReference type="Google" id="ProtNLM"/>
    </source>
</evidence>
<name>A0AAV0C7P4_9ASTE</name>
<protein>
    <recommendedName>
        <fullName evidence="3">Reverse transcriptase Ty1/copia-type domain-containing protein</fullName>
    </recommendedName>
</protein>
<dbReference type="PANTHER" id="PTHR11439:SF455">
    <property type="entry name" value="RLK (RECEPTOR-LIKE PROTEIN KINASE) 8, PUTATIVE-RELATED"/>
    <property type="match status" value="1"/>
</dbReference>
<dbReference type="InterPro" id="IPR043502">
    <property type="entry name" value="DNA/RNA_pol_sf"/>
</dbReference>
<evidence type="ECO:0000313" key="1">
    <source>
        <dbReference type="EMBL" id="CAH9066573.1"/>
    </source>
</evidence>
<dbReference type="SUPFAM" id="SSF56672">
    <property type="entry name" value="DNA/RNA polymerases"/>
    <property type="match status" value="1"/>
</dbReference>
<gene>
    <name evidence="1" type="ORF">CEPIT_LOCUS2450</name>
</gene>
<proteinExistence type="predicted"/>
<reference evidence="1" key="1">
    <citation type="submission" date="2022-07" db="EMBL/GenBank/DDBJ databases">
        <authorList>
            <person name="Macas J."/>
            <person name="Novak P."/>
            <person name="Neumann P."/>
        </authorList>
    </citation>
    <scope>NUCLEOTIDE SEQUENCE</scope>
</reference>
<keyword evidence="2" id="KW-1185">Reference proteome</keyword>
<dbReference type="Proteomes" id="UP001152523">
    <property type="component" value="Unassembled WGS sequence"/>
</dbReference>
<dbReference type="EMBL" id="CAMAPF010000012">
    <property type="protein sequence ID" value="CAH9066573.1"/>
    <property type="molecule type" value="Genomic_DNA"/>
</dbReference>
<organism evidence="1 2">
    <name type="scientific">Cuscuta epithymum</name>
    <dbReference type="NCBI Taxonomy" id="186058"/>
    <lineage>
        <taxon>Eukaryota</taxon>
        <taxon>Viridiplantae</taxon>
        <taxon>Streptophyta</taxon>
        <taxon>Embryophyta</taxon>
        <taxon>Tracheophyta</taxon>
        <taxon>Spermatophyta</taxon>
        <taxon>Magnoliopsida</taxon>
        <taxon>eudicotyledons</taxon>
        <taxon>Gunneridae</taxon>
        <taxon>Pentapetalae</taxon>
        <taxon>asterids</taxon>
        <taxon>lamiids</taxon>
        <taxon>Solanales</taxon>
        <taxon>Convolvulaceae</taxon>
        <taxon>Cuscuteae</taxon>
        <taxon>Cuscuta</taxon>
        <taxon>Cuscuta subgen. Cuscuta</taxon>
    </lineage>
</organism>
<dbReference type="CDD" id="cd09272">
    <property type="entry name" value="RNase_HI_RT_Ty1"/>
    <property type="match status" value="1"/>
</dbReference>